<comment type="caution">
    <text evidence="1">The sequence shown here is derived from an EMBL/GenBank/DDBJ whole genome shotgun (WGS) entry which is preliminary data.</text>
</comment>
<organism evidence="1 2">
    <name type="scientific">Candidatus Criblamydia sequanensis CRIB-18</name>
    <dbReference type="NCBI Taxonomy" id="1437425"/>
    <lineage>
        <taxon>Bacteria</taxon>
        <taxon>Pseudomonadati</taxon>
        <taxon>Chlamydiota</taxon>
        <taxon>Chlamydiia</taxon>
        <taxon>Parachlamydiales</taxon>
        <taxon>Candidatus Criblamydiaceae</taxon>
        <taxon>Candidatus Criblamydia</taxon>
    </lineage>
</organism>
<protein>
    <submittedName>
        <fullName evidence="1">Secreted protein</fullName>
    </submittedName>
</protein>
<dbReference type="RefSeq" id="WP_041017086.1">
    <property type="nucleotide sequence ID" value="NZ_CCEJ010000003.1"/>
</dbReference>
<dbReference type="Proteomes" id="UP000031552">
    <property type="component" value="Unassembled WGS sequence"/>
</dbReference>
<dbReference type="eggNOG" id="COG2982">
    <property type="taxonomic scope" value="Bacteria"/>
</dbReference>
<name>A0A090CYI9_9BACT</name>
<sequence length="1301" mass="145311">MNKNSSVSKGIAKKVIFSLLGFFVLLVLLLPTLASTDAGKRIIFDSIKNHYHLPGRFDAKTLNLSWLGPQKLEGFRWRNDHETLLSLDNASLNASLIKILRRDFGFQEANIENLNVDLTSIVKEKSLNIGDFPKLFDVNLNLKERNQKYLVNVQGNTSYGNKDGRIDFNGEIDPKFLNETSRIIGKLENFPVLFLDNFVSLRNRDFNGLITEALGQTINAEINGNGKQTEVLVKTDRGNGRFALSFSDNGVSLKENSYIKTKLTPKFFEILLSKKGVLSEIKLSRPTSLDVNLDYLFYPWKEGKDNELIQVKGNFNVGPFEIQESSKLAKIEINALNGKVQTVQDSSEMSFQLQGQGFQNKKEIKLFVDAEVEKSDSLSSLINNLRQNAKFRLETTSLPLSLFNGVPKWDLISSFLGSVVNLKTTLDLKEGKGEATLSLASDKVFLEPILLNLSQTQVTLKEPFRFGFNLLPETLKKLGATPIVLKEALPIEGEVQKFDVSILKDADLFEAISRSEIKMQIASSKKSTLSIQDELIDIEGFIANIHQRQNGKADVQAQVYIEPQEGSTLSYILDKKSRFNLVGTLKNLYTDQKSFKLNTHLENSLLESGLALEISAKGIEIHSPSFANYKLTEKTFKNFGGTYGEMISLQEPTLLQFVLSPLNEKINFENPHFIGKLNVDTIRLKSLKNQFALKDITIPVEVSSRDKKIKFGFQFSGKTSFENLISEGVFSGRASFKALENLDKPLIEMEPKLQLYVENAPPEILTGLSPLLTSFINGPLELQVNFEMPEKDNGLFLIKSNSKDFNLNLSVRLEDTIKLYDDADSFIRITLDNDKIQALAQFLQSDELKAFSLASGADLKIHLKKFELPKRGFLTSGFLNELGKANLALLIGVDNLYVRNEKTLGEAHVSEFRTSIFGNELGKRMDLESHLKVKDKPLFLRGSIENLFNGKQIDLGNSHIVLNLDSHNFPNEVLNLIPSDSIPYGSFVKGLFGEETKASLGVDVKSLTGPIRLNLEGGNGFFILDGALNQGYLTLKSPLRLSFKPNRFLSENILSRFSETLGKLEPSQEAIELVVDSGGFSLPLSSNLRAIKIQKGSLSIQRQSFKNSPDLQTLLGLFKNASENNVSIWLTPLYFSLNDGVATLYRFDLLLNDRFHLASWGRVNLIDNKSDMIIGITEGALREAFGITDLSTDFMVQIPLKGHFSNLKLEKKKAAAKISSLVAQSQGPQGMILGTFLDLASGNDPTPPKPTTYPFPWGGEIQTQAEREPAVFDLKPVEKQIEKGVEKIEKGAKKLFRKIFQ</sequence>
<evidence type="ECO:0000313" key="1">
    <source>
        <dbReference type="EMBL" id="CDR33637.1"/>
    </source>
</evidence>
<reference evidence="1" key="2">
    <citation type="submission" date="2014-09" db="EMBL/GenBank/DDBJ databases">
        <title>Criblamydia sequanensis harbors a mega-plasmid encoding arsenite resistance.</title>
        <authorList>
            <person name="Bertelli C."/>
            <person name="Goesmann A."/>
            <person name="Greub G."/>
        </authorList>
    </citation>
    <scope>NUCLEOTIDE SEQUENCE [LARGE SCALE GENOMIC DNA]</scope>
    <source>
        <strain evidence="1">CRIB-18</strain>
    </source>
</reference>
<dbReference type="OrthoDB" id="18789at2"/>
<reference evidence="1" key="1">
    <citation type="submission" date="2013-12" db="EMBL/GenBank/DDBJ databases">
        <authorList>
            <person name="Linke B."/>
        </authorList>
    </citation>
    <scope>NUCLEOTIDE SEQUENCE [LARGE SCALE GENOMIC DNA]</scope>
    <source>
        <strain evidence="1">CRIB-18</strain>
    </source>
</reference>
<evidence type="ECO:0000313" key="2">
    <source>
        <dbReference type="Proteomes" id="UP000031552"/>
    </source>
</evidence>
<gene>
    <name evidence="1" type="ORF">CSEC_0808</name>
</gene>
<dbReference type="EMBL" id="CCEJ010000003">
    <property type="protein sequence ID" value="CDR33637.1"/>
    <property type="molecule type" value="Genomic_DNA"/>
</dbReference>
<keyword evidence="2" id="KW-1185">Reference proteome</keyword>
<proteinExistence type="predicted"/>
<accession>A0A090CYI9</accession>